<evidence type="ECO:0000313" key="1">
    <source>
        <dbReference type="Proteomes" id="UP000887565"/>
    </source>
</evidence>
<accession>A0A915J0D1</accession>
<dbReference type="AlphaFoldDB" id="A0A915J0D1"/>
<dbReference type="WBParaSite" id="nRc.2.0.1.t19549-RA">
    <property type="protein sequence ID" value="nRc.2.0.1.t19549-RA"/>
    <property type="gene ID" value="nRc.2.0.1.g19549"/>
</dbReference>
<organism evidence="1 2">
    <name type="scientific">Romanomermis culicivorax</name>
    <name type="common">Nematode worm</name>
    <dbReference type="NCBI Taxonomy" id="13658"/>
    <lineage>
        <taxon>Eukaryota</taxon>
        <taxon>Metazoa</taxon>
        <taxon>Ecdysozoa</taxon>
        <taxon>Nematoda</taxon>
        <taxon>Enoplea</taxon>
        <taxon>Dorylaimia</taxon>
        <taxon>Mermithida</taxon>
        <taxon>Mermithoidea</taxon>
        <taxon>Mermithidae</taxon>
        <taxon>Romanomermis</taxon>
    </lineage>
</organism>
<keyword evidence="1" id="KW-1185">Reference proteome</keyword>
<evidence type="ECO:0000313" key="2">
    <source>
        <dbReference type="WBParaSite" id="nRc.2.0.1.t19549-RA"/>
    </source>
</evidence>
<protein>
    <submittedName>
        <fullName evidence="2">Uncharacterized protein</fullName>
    </submittedName>
</protein>
<proteinExistence type="predicted"/>
<reference evidence="2" key="1">
    <citation type="submission" date="2022-11" db="UniProtKB">
        <authorList>
            <consortium name="WormBaseParasite"/>
        </authorList>
    </citation>
    <scope>IDENTIFICATION</scope>
</reference>
<dbReference type="Proteomes" id="UP000887565">
    <property type="component" value="Unplaced"/>
</dbReference>
<sequence>MLAMLCYPPRIDPNIKFFSPCTMQEMVLINFYGQLGICVKIAVHVPATNASVAIYQYFRDHYVPSYLETYPPVSPDVATLILHWVVGILAQELKCVDAIQTAHFTLFLYKAHGLDNPPCLDQAYNTAISLIDSWMVYPQYMPFPLPPNMADIHCIFLNHHSQTNHPVLMLHRHDFLACWNLLLPQPLPPIELPSDCPTLVSLLTPQSGRPTPILMAAFSIICKPTTTTTNRILAGTAPPS</sequence>
<name>A0A915J0D1_ROMCU</name>